<evidence type="ECO:0000313" key="1">
    <source>
        <dbReference type="EnsemblPlants" id="OPUNC04G07840.1"/>
    </source>
</evidence>
<dbReference type="HOGENOM" id="CLU_1963168_0_0_1"/>
<dbReference type="Proteomes" id="UP000026962">
    <property type="component" value="Chromosome 4"/>
</dbReference>
<keyword evidence="2" id="KW-1185">Reference proteome</keyword>
<dbReference type="EnsemblPlants" id="OPUNC04G07840.1">
    <property type="protein sequence ID" value="OPUNC04G07840.1"/>
    <property type="gene ID" value="OPUNC04G07840"/>
</dbReference>
<evidence type="ECO:0000313" key="2">
    <source>
        <dbReference type="Proteomes" id="UP000026962"/>
    </source>
</evidence>
<sequence>MLNQKSKEELSIDSYLKYLTQQGFILSNNPSHPPVFSFGDDEKAGREVQGDGLSELWANMDEAIEEVMAEDIHSMNATTTEQMVTEAGVEAEANTGLGLAADVLETVAEAEALEAVAEGDVVTIVSPV</sequence>
<dbReference type="AlphaFoldDB" id="A0A0E0KPK3"/>
<protein>
    <submittedName>
        <fullName evidence="1">Uncharacterized protein</fullName>
    </submittedName>
</protein>
<reference evidence="1" key="1">
    <citation type="submission" date="2015-04" db="UniProtKB">
        <authorList>
            <consortium name="EnsemblPlants"/>
        </authorList>
    </citation>
    <scope>IDENTIFICATION</scope>
</reference>
<organism evidence="1">
    <name type="scientific">Oryza punctata</name>
    <name type="common">Red rice</name>
    <dbReference type="NCBI Taxonomy" id="4537"/>
    <lineage>
        <taxon>Eukaryota</taxon>
        <taxon>Viridiplantae</taxon>
        <taxon>Streptophyta</taxon>
        <taxon>Embryophyta</taxon>
        <taxon>Tracheophyta</taxon>
        <taxon>Spermatophyta</taxon>
        <taxon>Magnoliopsida</taxon>
        <taxon>Liliopsida</taxon>
        <taxon>Poales</taxon>
        <taxon>Poaceae</taxon>
        <taxon>BOP clade</taxon>
        <taxon>Oryzoideae</taxon>
        <taxon>Oryzeae</taxon>
        <taxon>Oryzinae</taxon>
        <taxon>Oryza</taxon>
    </lineage>
</organism>
<accession>A0A0E0KPK3</accession>
<dbReference type="Gramene" id="OPUNC04G07840.1">
    <property type="protein sequence ID" value="OPUNC04G07840.1"/>
    <property type="gene ID" value="OPUNC04G07840"/>
</dbReference>
<name>A0A0E0KPK3_ORYPU</name>
<proteinExistence type="predicted"/>
<reference evidence="1" key="2">
    <citation type="submission" date="2018-05" db="EMBL/GenBank/DDBJ databases">
        <title>OpunRS2 (Oryza punctata Reference Sequence Version 2).</title>
        <authorList>
            <person name="Zhang J."/>
            <person name="Kudrna D."/>
            <person name="Lee S."/>
            <person name="Talag J."/>
            <person name="Welchert J."/>
            <person name="Wing R.A."/>
        </authorList>
    </citation>
    <scope>NUCLEOTIDE SEQUENCE [LARGE SCALE GENOMIC DNA]</scope>
</reference>